<sequence length="57" mass="6260">MSFHWPIARSFANSRCLATRFAAAALAVVMTVAILTARRGDVHTLGDFFYLPRSSTS</sequence>
<evidence type="ECO:0000256" key="1">
    <source>
        <dbReference type="SAM" id="Phobius"/>
    </source>
</evidence>
<keyword evidence="1" id="KW-0472">Membrane</keyword>
<dbReference type="Proteomes" id="UP000064967">
    <property type="component" value="Chromosome"/>
</dbReference>
<reference evidence="2 3" key="1">
    <citation type="submission" date="2015-08" db="EMBL/GenBank/DDBJ databases">
        <authorList>
            <person name="Babu N.S."/>
            <person name="Beckwith C.J."/>
            <person name="Beseler K.G."/>
            <person name="Brison A."/>
            <person name="Carone J.V."/>
            <person name="Caskin T.P."/>
            <person name="Diamond M."/>
            <person name="Durham M.E."/>
            <person name="Foxe J.M."/>
            <person name="Go M."/>
            <person name="Henderson B.A."/>
            <person name="Jones I.B."/>
            <person name="McGettigan J.A."/>
            <person name="Micheletti S.J."/>
            <person name="Nasrallah M.E."/>
            <person name="Ortiz D."/>
            <person name="Piller C.R."/>
            <person name="Privatt S.R."/>
            <person name="Schneider S.L."/>
            <person name="Sharp S."/>
            <person name="Smith T.C."/>
            <person name="Stanton J.D."/>
            <person name="Ullery H.E."/>
            <person name="Wilson R.J."/>
            <person name="Serrano M.G."/>
            <person name="Buck G."/>
            <person name="Lee V."/>
            <person name="Wang Y."/>
            <person name="Carvalho R."/>
            <person name="Voegtly L."/>
            <person name="Shi R."/>
            <person name="Duckworth R."/>
            <person name="Johnson A."/>
            <person name="Loviza R."/>
            <person name="Walstead R."/>
            <person name="Shah Z."/>
            <person name="Kiflezghi M."/>
            <person name="Wade K."/>
            <person name="Ball S.L."/>
            <person name="Bradley K.W."/>
            <person name="Asai D.J."/>
            <person name="Bowman C.A."/>
            <person name="Russell D.A."/>
            <person name="Pope W.H."/>
            <person name="Jacobs-Sera D."/>
            <person name="Hendrix R.W."/>
            <person name="Hatfull G.F."/>
        </authorList>
    </citation>
    <scope>NUCLEOTIDE SEQUENCE [LARGE SCALE GENOMIC DNA]</scope>
    <source>
        <strain evidence="2 3">DSM 27648</strain>
    </source>
</reference>
<accession>A0A0K1PRA4</accession>
<dbReference type="STRING" id="1391654.AKJ09_02716"/>
<name>A0A0K1PRA4_9BACT</name>
<evidence type="ECO:0000313" key="3">
    <source>
        <dbReference type="Proteomes" id="UP000064967"/>
    </source>
</evidence>
<dbReference type="KEGG" id="llu:AKJ09_02716"/>
<evidence type="ECO:0000313" key="2">
    <source>
        <dbReference type="EMBL" id="AKU96052.1"/>
    </source>
</evidence>
<feature type="transmembrane region" description="Helical" evidence="1">
    <location>
        <begin position="21"/>
        <end position="38"/>
    </location>
</feature>
<dbReference type="EMBL" id="CP012333">
    <property type="protein sequence ID" value="AKU96052.1"/>
    <property type="molecule type" value="Genomic_DNA"/>
</dbReference>
<proteinExistence type="predicted"/>
<organism evidence="2 3">
    <name type="scientific">Labilithrix luteola</name>
    <dbReference type="NCBI Taxonomy" id="1391654"/>
    <lineage>
        <taxon>Bacteria</taxon>
        <taxon>Pseudomonadati</taxon>
        <taxon>Myxococcota</taxon>
        <taxon>Polyangia</taxon>
        <taxon>Polyangiales</taxon>
        <taxon>Labilitrichaceae</taxon>
        <taxon>Labilithrix</taxon>
    </lineage>
</organism>
<protein>
    <submittedName>
        <fullName evidence="2">Uncharacterized protein</fullName>
    </submittedName>
</protein>
<keyword evidence="1" id="KW-0812">Transmembrane</keyword>
<gene>
    <name evidence="2" type="ORF">AKJ09_02716</name>
</gene>
<keyword evidence="3" id="KW-1185">Reference proteome</keyword>
<dbReference type="AlphaFoldDB" id="A0A0K1PRA4"/>
<keyword evidence="1" id="KW-1133">Transmembrane helix</keyword>